<dbReference type="SUPFAM" id="SSF52777">
    <property type="entry name" value="CoA-dependent acyltransferases"/>
    <property type="match status" value="1"/>
</dbReference>
<evidence type="ECO:0000313" key="1">
    <source>
        <dbReference type="EMBL" id="RKH50734.1"/>
    </source>
</evidence>
<evidence type="ECO:0008006" key="3">
    <source>
        <dbReference type="Google" id="ProtNLM"/>
    </source>
</evidence>
<comment type="caution">
    <text evidence="1">The sequence shown here is derived from an EMBL/GenBank/DDBJ whole genome shotgun (WGS) entry which is preliminary data.</text>
</comment>
<dbReference type="AlphaFoldDB" id="A0A3A8PG59"/>
<name>A0A3A8PG59_9BACT</name>
<protein>
    <recommendedName>
        <fullName evidence="3">Condensation domain-containing protein</fullName>
    </recommendedName>
</protein>
<sequence length="431" mass="46504">MERMGGAMRANFVDTLLARLDGEVATIWATVLLRIDARPDVARLRGALRALVRESERLNVAWDDARGAWVPAPRTDGAVDAALLEGAEPLDEPEAVTRVINTRVDLARDVPLRLHLHPLADGAPGPWLLAIQLHHAIGDAKALAHLLERLWLHCAGRASESPPLGPSTLTDGKVLLAALRGPGRVLGLASPRRRLLAQRGLGLRRSGDTAGRSLMATARLTLPAGRTDVQASEVFFAALLAGVALREPTRDGLIRLRVPVDLRRMLGLGRMLGNGCSTVPLELPLREVRARLEDAPALAALVREALRRVLDEGVHWTTALECMAVARLAPGPVLRRNARPGLVAEPRTNTLVATYLGRLDKHFVDAPFRIHSLRSHTATWGATGLGFGDTLTLNTATFEGLWTRGELRDFTEQLAGWASTGFGLPAEVVGP</sequence>
<organism evidence="1 2">
    <name type="scientific">Corallococcus aberystwythensis</name>
    <dbReference type="NCBI Taxonomy" id="2316722"/>
    <lineage>
        <taxon>Bacteria</taxon>
        <taxon>Pseudomonadati</taxon>
        <taxon>Myxococcota</taxon>
        <taxon>Myxococcia</taxon>
        <taxon>Myxococcales</taxon>
        <taxon>Cystobacterineae</taxon>
        <taxon>Myxococcaceae</taxon>
        <taxon>Corallococcus</taxon>
    </lineage>
</organism>
<dbReference type="Proteomes" id="UP000267003">
    <property type="component" value="Unassembled WGS sequence"/>
</dbReference>
<gene>
    <name evidence="1" type="ORF">D7W81_40970</name>
</gene>
<dbReference type="Gene3D" id="3.30.559.10">
    <property type="entry name" value="Chloramphenicol acetyltransferase-like domain"/>
    <property type="match status" value="1"/>
</dbReference>
<evidence type="ECO:0000313" key="2">
    <source>
        <dbReference type="Proteomes" id="UP000267003"/>
    </source>
</evidence>
<dbReference type="EMBL" id="RAWK01000506">
    <property type="protein sequence ID" value="RKH50734.1"/>
    <property type="molecule type" value="Genomic_DNA"/>
</dbReference>
<keyword evidence="2" id="KW-1185">Reference proteome</keyword>
<accession>A0A3A8PG59</accession>
<dbReference type="InterPro" id="IPR023213">
    <property type="entry name" value="CAT-like_dom_sf"/>
</dbReference>
<proteinExistence type="predicted"/>
<reference evidence="2" key="1">
    <citation type="submission" date="2018-09" db="EMBL/GenBank/DDBJ databases">
        <authorList>
            <person name="Livingstone P.G."/>
            <person name="Whitworth D.E."/>
        </authorList>
    </citation>
    <scope>NUCLEOTIDE SEQUENCE [LARGE SCALE GENOMIC DNA]</scope>
    <source>
        <strain evidence="2">AB050A</strain>
    </source>
</reference>